<proteinExistence type="predicted"/>
<keyword evidence="1" id="KW-0547">Nucleotide-binding</keyword>
<sequence length="332" mass="36459">MAEDGEPHYITATELAVPSSAHEDVYKTWQLPERAPRAPQPPRVTQPFDATSAYQENYPAHEPQARWKRQPETWKGPSAKFEGGSMYSEQFPAHEVQQRAPRPQREAYKSGGAFDGTTTSRSAYTAHPIPPRTVSAVEYHYQPAKFDSTTEKQESYKHWDLPARPARPPAPMRAMLPFTGETTSREMFKGAQLPAARGTLGIATVGDALHKLIPATTPAPCSVKEIFTTVHPGQREVCLMLYQGESPVASRNKLMGQFHLVGLPPAPIGEPQIEVTFHLSKDNTFTAEAVDLNSGRHHLWQEQNGALIASGFHSGPIAESLAVPQVVQVAAA</sequence>
<accession>A0ABP1FTS4</accession>
<organism evidence="4 5">
    <name type="scientific">Coccomyxa viridis</name>
    <dbReference type="NCBI Taxonomy" id="1274662"/>
    <lineage>
        <taxon>Eukaryota</taxon>
        <taxon>Viridiplantae</taxon>
        <taxon>Chlorophyta</taxon>
        <taxon>core chlorophytes</taxon>
        <taxon>Trebouxiophyceae</taxon>
        <taxon>Trebouxiophyceae incertae sedis</taxon>
        <taxon>Coccomyxaceae</taxon>
        <taxon>Coccomyxa</taxon>
    </lineage>
</organism>
<evidence type="ECO:0000256" key="3">
    <source>
        <dbReference type="SAM" id="MobiDB-lite"/>
    </source>
</evidence>
<keyword evidence="2" id="KW-0067">ATP-binding</keyword>
<dbReference type="InterPro" id="IPR029047">
    <property type="entry name" value="HSP70_peptide-bd_sf"/>
</dbReference>
<dbReference type="SUPFAM" id="SSF100920">
    <property type="entry name" value="Heat shock protein 70kD (HSP70), peptide-binding domain"/>
    <property type="match status" value="1"/>
</dbReference>
<evidence type="ECO:0000256" key="2">
    <source>
        <dbReference type="ARBA" id="ARBA00022840"/>
    </source>
</evidence>
<evidence type="ECO:0000313" key="5">
    <source>
        <dbReference type="Proteomes" id="UP001497392"/>
    </source>
</evidence>
<reference evidence="4 5" key="1">
    <citation type="submission" date="2024-06" db="EMBL/GenBank/DDBJ databases">
        <authorList>
            <person name="Kraege A."/>
            <person name="Thomma B."/>
        </authorList>
    </citation>
    <scope>NUCLEOTIDE SEQUENCE [LARGE SCALE GENOMIC DNA]</scope>
</reference>
<feature type="region of interest" description="Disordered" evidence="3">
    <location>
        <begin position="95"/>
        <end position="128"/>
    </location>
</feature>
<dbReference type="EMBL" id="CAXHTA020000004">
    <property type="protein sequence ID" value="CAL5220937.1"/>
    <property type="molecule type" value="Genomic_DNA"/>
</dbReference>
<dbReference type="Pfam" id="PF00012">
    <property type="entry name" value="HSP70"/>
    <property type="match status" value="1"/>
</dbReference>
<evidence type="ECO:0000313" key="4">
    <source>
        <dbReference type="EMBL" id="CAL5220937.1"/>
    </source>
</evidence>
<protein>
    <submittedName>
        <fullName evidence="4">G3036 protein</fullName>
    </submittedName>
</protein>
<dbReference type="Proteomes" id="UP001497392">
    <property type="component" value="Unassembled WGS sequence"/>
</dbReference>
<evidence type="ECO:0000256" key="1">
    <source>
        <dbReference type="ARBA" id="ARBA00022741"/>
    </source>
</evidence>
<gene>
    <name evidence="4" type="primary">g3036</name>
    <name evidence="4" type="ORF">VP750_LOCUS2596</name>
</gene>
<comment type="caution">
    <text evidence="4">The sequence shown here is derived from an EMBL/GenBank/DDBJ whole genome shotgun (WGS) entry which is preliminary data.</text>
</comment>
<dbReference type="PANTHER" id="PTHR19375">
    <property type="entry name" value="HEAT SHOCK PROTEIN 70KDA"/>
    <property type="match status" value="1"/>
</dbReference>
<dbReference type="InterPro" id="IPR013126">
    <property type="entry name" value="Hsp_70_fam"/>
</dbReference>
<keyword evidence="5" id="KW-1185">Reference proteome</keyword>
<name>A0ABP1FTS4_9CHLO</name>
<dbReference type="Gene3D" id="2.60.34.10">
    <property type="entry name" value="Substrate Binding Domain Of DNAk, Chain A, domain 1"/>
    <property type="match status" value="1"/>
</dbReference>